<organism evidence="1">
    <name type="scientific">Triticum urartu</name>
    <name type="common">Red wild einkorn</name>
    <name type="synonym">Crithodium urartu</name>
    <dbReference type="NCBI Taxonomy" id="4572"/>
    <lineage>
        <taxon>Eukaryota</taxon>
        <taxon>Viridiplantae</taxon>
        <taxon>Streptophyta</taxon>
        <taxon>Embryophyta</taxon>
        <taxon>Tracheophyta</taxon>
        <taxon>Spermatophyta</taxon>
        <taxon>Magnoliopsida</taxon>
        <taxon>Liliopsida</taxon>
        <taxon>Poales</taxon>
        <taxon>Poaceae</taxon>
        <taxon>BOP clade</taxon>
        <taxon>Pooideae</taxon>
        <taxon>Triticodae</taxon>
        <taxon>Triticeae</taxon>
        <taxon>Triticinae</taxon>
        <taxon>Triticum</taxon>
    </lineage>
</organism>
<dbReference type="eggNOG" id="ENOG502R3DB">
    <property type="taxonomic scope" value="Eukaryota"/>
</dbReference>
<proteinExistence type="predicted"/>
<gene>
    <name evidence="1" type="ORF">TRIUR3_22720</name>
</gene>
<protein>
    <submittedName>
        <fullName evidence="1">Uncharacterized protein</fullName>
    </submittedName>
</protein>
<dbReference type="EMBL" id="KD222800">
    <property type="protein sequence ID" value="EMS51206.1"/>
    <property type="molecule type" value="Genomic_DNA"/>
</dbReference>
<name>M7YVQ2_TRIUA</name>
<evidence type="ECO:0000313" key="1">
    <source>
        <dbReference type="EMBL" id="EMS51206.1"/>
    </source>
</evidence>
<reference evidence="1" key="1">
    <citation type="journal article" date="2013" name="Nature">
        <title>Draft genome of the wheat A-genome progenitor Triticum urartu.</title>
        <authorList>
            <person name="Ling H.Q."/>
            <person name="Zhao S."/>
            <person name="Liu D."/>
            <person name="Wang J."/>
            <person name="Sun H."/>
            <person name="Zhang C."/>
            <person name="Fan H."/>
            <person name="Li D."/>
            <person name="Dong L."/>
            <person name="Tao Y."/>
            <person name="Gao C."/>
            <person name="Wu H."/>
            <person name="Li Y."/>
            <person name="Cui Y."/>
            <person name="Guo X."/>
            <person name="Zheng S."/>
            <person name="Wang B."/>
            <person name="Yu K."/>
            <person name="Liang Q."/>
            <person name="Yang W."/>
            <person name="Lou X."/>
            <person name="Chen J."/>
            <person name="Feng M."/>
            <person name="Jian J."/>
            <person name="Zhang X."/>
            <person name="Luo G."/>
            <person name="Jiang Y."/>
            <person name="Liu J."/>
            <person name="Wang Z."/>
            <person name="Sha Y."/>
            <person name="Zhang B."/>
            <person name="Wu H."/>
            <person name="Tang D."/>
            <person name="Shen Q."/>
            <person name="Xue P."/>
            <person name="Zou S."/>
            <person name="Wang X."/>
            <person name="Liu X."/>
            <person name="Wang F."/>
            <person name="Yang Y."/>
            <person name="An X."/>
            <person name="Dong Z."/>
            <person name="Zhang K."/>
            <person name="Zhang X."/>
            <person name="Luo M.C."/>
            <person name="Dvorak J."/>
            <person name="Tong Y."/>
            <person name="Wang J."/>
            <person name="Yang H."/>
            <person name="Li Z."/>
            <person name="Wang D."/>
            <person name="Zhang A."/>
            <person name="Wang J."/>
        </authorList>
    </citation>
    <scope>NUCLEOTIDE SEQUENCE</scope>
</reference>
<accession>M7YVQ2</accession>
<sequence>MAIPLAFRDASATKIVFFTPLPHALHEIEVFLHKEESRLLQLPLHRGTSCQALGTTRSMNQASISYNEDTFTSFAKLALVVSLFFNIFVAFQKAYHLRKWSKLEDSDGALLCLIAATCTLASSVGNFQLFSLSEHGLTNKEYYELVTGTMEVAICYPYIFLKLHEFVPNLLPTPAALAPMKLWFACRPNVRIFRDTAVLVIISYLLLLGINLSFAWLAIFPVMAIVFIRALYLKLNHRKVTPGYSNVDEKSVETPVELQIIVVVTFGALLVMDQLDDDAAAGFSISQFLLFLSSIVAALTRMMMKLPADPFPGSAPASELLHKTLLILLLVTVHTVAVEWLGEDVVLFCMPEVAPVLLWCSLHLDRPRHSPLISVDKMKPYMKEIIALCALVAAPLFAYLVNSMDVSGLSWCTRIMVSCGVSGVLTYYLAFMLHHWPWPGRKQAGRSKDDVPSSGMLKFWAEAVLVAAALLQLLRYLVSVRLGLQQSLVGTLCRNAQRL</sequence>
<dbReference type="AlphaFoldDB" id="M7YVQ2"/>
<dbReference type="OMA" id="MNQASIS"/>